<comment type="caution">
    <text evidence="3">The sequence shown here is derived from an EMBL/GenBank/DDBJ whole genome shotgun (WGS) entry which is preliminary data.</text>
</comment>
<keyword evidence="1" id="KW-1133">Transmembrane helix</keyword>
<dbReference type="PANTHER" id="PTHR12277">
    <property type="entry name" value="ALPHA/BETA HYDROLASE DOMAIN-CONTAINING PROTEIN"/>
    <property type="match status" value="1"/>
</dbReference>
<feature type="domain" description="AB hydrolase-1" evidence="2">
    <location>
        <begin position="74"/>
        <end position="182"/>
    </location>
</feature>
<feature type="transmembrane region" description="Helical" evidence="1">
    <location>
        <begin position="9"/>
        <end position="29"/>
    </location>
</feature>
<reference evidence="3" key="1">
    <citation type="submission" date="2016-10" db="EMBL/GenBank/DDBJ databases">
        <title>Sequence of Gallionella enrichment culture.</title>
        <authorList>
            <person name="Poehlein A."/>
            <person name="Muehling M."/>
            <person name="Daniel R."/>
        </authorList>
    </citation>
    <scope>NUCLEOTIDE SEQUENCE</scope>
</reference>
<keyword evidence="1" id="KW-0812">Transmembrane</keyword>
<keyword evidence="3" id="KW-0378">Hydrolase</keyword>
<dbReference type="AlphaFoldDB" id="A0A1J5RMX7"/>
<dbReference type="SUPFAM" id="SSF53474">
    <property type="entry name" value="alpha/beta-Hydrolases"/>
    <property type="match status" value="1"/>
</dbReference>
<proteinExistence type="predicted"/>
<accession>A0A1J5RMX7</accession>
<name>A0A1J5RMX7_9ZZZZ</name>
<protein>
    <submittedName>
        <fullName evidence="3">Alpha/beta hydrolase family protein</fullName>
    </submittedName>
</protein>
<organism evidence="3">
    <name type="scientific">mine drainage metagenome</name>
    <dbReference type="NCBI Taxonomy" id="410659"/>
    <lineage>
        <taxon>unclassified sequences</taxon>
        <taxon>metagenomes</taxon>
        <taxon>ecological metagenomes</taxon>
    </lineage>
</organism>
<evidence type="ECO:0000259" key="2">
    <source>
        <dbReference type="Pfam" id="PF00561"/>
    </source>
</evidence>
<sequence length="255" mass="27696">MHTPRLRNVILGIGVGVVVAYFALVGFVAQAQASLLYHPTHDAAPRSALRPWVDHGAVIGYARVLPRPATIWLMTHGNAGQAADRDYVLPSLSPSDSLYVLEYPGYGARPGKPSRTSFDAAARSAYRILRAEHPGVPVCVIGESIGSGPACALASEPQPPDRIVLIVPFDTLVSVAKDHFPWLPVRWLLRDRWDNIRALSRYHGPVEIFGARDDRVIPVSHARHLAACVPTAHFHLIPGGHNDWASGGAVMIRNS</sequence>
<dbReference type="InterPro" id="IPR000073">
    <property type="entry name" value="AB_hydrolase_1"/>
</dbReference>
<dbReference type="InterPro" id="IPR029058">
    <property type="entry name" value="AB_hydrolase_fold"/>
</dbReference>
<gene>
    <name evidence="3" type="ORF">GALL_209140</name>
</gene>
<keyword evidence="1" id="KW-0472">Membrane</keyword>
<dbReference type="PANTHER" id="PTHR12277:SF81">
    <property type="entry name" value="PROTEIN ABHD13"/>
    <property type="match status" value="1"/>
</dbReference>
<dbReference type="GO" id="GO:0016787">
    <property type="term" value="F:hydrolase activity"/>
    <property type="evidence" value="ECO:0007669"/>
    <property type="project" value="UniProtKB-KW"/>
</dbReference>
<dbReference type="Pfam" id="PF00561">
    <property type="entry name" value="Abhydrolase_1"/>
    <property type="match status" value="1"/>
</dbReference>
<dbReference type="EMBL" id="MLJW01000138">
    <property type="protein sequence ID" value="OIQ97089.1"/>
    <property type="molecule type" value="Genomic_DNA"/>
</dbReference>
<evidence type="ECO:0000313" key="3">
    <source>
        <dbReference type="EMBL" id="OIQ97089.1"/>
    </source>
</evidence>
<dbReference type="Gene3D" id="3.40.50.1820">
    <property type="entry name" value="alpha/beta hydrolase"/>
    <property type="match status" value="2"/>
</dbReference>
<evidence type="ECO:0000256" key="1">
    <source>
        <dbReference type="SAM" id="Phobius"/>
    </source>
</evidence>